<name>A0A0G2FAU1_9PEZI</name>
<evidence type="ECO:0000259" key="1">
    <source>
        <dbReference type="PROSITE" id="PS00028"/>
    </source>
</evidence>
<dbReference type="STRING" id="1214573.A0A0G2FAU1"/>
<organism evidence="2 3">
    <name type="scientific">Diaporthe ampelina</name>
    <dbReference type="NCBI Taxonomy" id="1214573"/>
    <lineage>
        <taxon>Eukaryota</taxon>
        <taxon>Fungi</taxon>
        <taxon>Dikarya</taxon>
        <taxon>Ascomycota</taxon>
        <taxon>Pezizomycotina</taxon>
        <taxon>Sordariomycetes</taxon>
        <taxon>Sordariomycetidae</taxon>
        <taxon>Diaporthales</taxon>
        <taxon>Diaporthaceae</taxon>
        <taxon>Diaporthe</taxon>
    </lineage>
</organism>
<dbReference type="OrthoDB" id="5132222at2759"/>
<keyword evidence="3" id="KW-1185">Reference proteome</keyword>
<dbReference type="EMBL" id="LCUC01000399">
    <property type="protein sequence ID" value="KKY31296.1"/>
    <property type="molecule type" value="Genomic_DNA"/>
</dbReference>
<sequence length="188" mass="21274">MPGPNLITVLRGLKVRVPTMDAFLRANGMPHGTDGTSFVPFYDNETPDEITALLRAKAGSNNILYVVPSIESHDRSSHVYIAYSYVHVYAQRCITIDDPADKIPEGFEKLREEILKSGKDNEEGLVALFVVYTDQPGPNPPELQERQKQKPIYCGMCDETFDYWTKKQWHRNQVHGLDEPLNALPENA</sequence>
<dbReference type="AlphaFoldDB" id="A0A0G2FAU1"/>
<reference evidence="2 3" key="1">
    <citation type="submission" date="2015-05" db="EMBL/GenBank/DDBJ databases">
        <title>Distinctive expansion of gene families associated with plant cell wall degradation and secondary metabolism in the genomes of grapevine trunk pathogens.</title>
        <authorList>
            <person name="Lawrence D.P."/>
            <person name="Travadon R."/>
            <person name="Rolshausen P.E."/>
            <person name="Baumgartner K."/>
        </authorList>
    </citation>
    <scope>NUCLEOTIDE SEQUENCE [LARGE SCALE GENOMIC DNA]</scope>
    <source>
        <strain evidence="2">DA912</strain>
    </source>
</reference>
<dbReference type="PROSITE" id="PS00028">
    <property type="entry name" value="ZINC_FINGER_C2H2_1"/>
    <property type="match status" value="1"/>
</dbReference>
<comment type="caution">
    <text evidence="2">The sequence shown here is derived from an EMBL/GenBank/DDBJ whole genome shotgun (WGS) entry which is preliminary data.</text>
</comment>
<reference evidence="2 3" key="2">
    <citation type="submission" date="2015-05" db="EMBL/GenBank/DDBJ databases">
        <authorList>
            <person name="Morales-Cruz A."/>
            <person name="Amrine K.C."/>
            <person name="Cantu D."/>
        </authorList>
    </citation>
    <scope>NUCLEOTIDE SEQUENCE [LARGE SCALE GENOMIC DNA]</scope>
    <source>
        <strain evidence="2">DA912</strain>
    </source>
</reference>
<dbReference type="InterPro" id="IPR013087">
    <property type="entry name" value="Znf_C2H2_type"/>
</dbReference>
<gene>
    <name evidence="2" type="ORF">UCDDA912_g08792</name>
</gene>
<evidence type="ECO:0000313" key="2">
    <source>
        <dbReference type="EMBL" id="KKY31296.1"/>
    </source>
</evidence>
<accession>A0A0G2FAU1</accession>
<protein>
    <recommendedName>
        <fullName evidence="1">C2H2-type domain-containing protein</fullName>
    </recommendedName>
</protein>
<proteinExistence type="predicted"/>
<dbReference type="Proteomes" id="UP000034680">
    <property type="component" value="Unassembled WGS sequence"/>
</dbReference>
<feature type="domain" description="C2H2-type" evidence="1">
    <location>
        <begin position="154"/>
        <end position="175"/>
    </location>
</feature>
<evidence type="ECO:0000313" key="3">
    <source>
        <dbReference type="Proteomes" id="UP000034680"/>
    </source>
</evidence>